<dbReference type="PANTHER" id="PTHR31672:SF13">
    <property type="entry name" value="F-BOX PROTEIN CPR30-LIKE"/>
    <property type="match status" value="1"/>
</dbReference>
<dbReference type="InterPro" id="IPR036047">
    <property type="entry name" value="F-box-like_dom_sf"/>
</dbReference>
<dbReference type="NCBIfam" id="TIGR01640">
    <property type="entry name" value="F_box_assoc_1"/>
    <property type="match status" value="1"/>
</dbReference>
<dbReference type="Proteomes" id="UP000826271">
    <property type="component" value="Unassembled WGS sequence"/>
</dbReference>
<keyword evidence="3" id="KW-1185">Reference proteome</keyword>
<dbReference type="SMART" id="SM00256">
    <property type="entry name" value="FBOX"/>
    <property type="match status" value="1"/>
</dbReference>
<organism evidence="2 3">
    <name type="scientific">Buddleja alternifolia</name>
    <dbReference type="NCBI Taxonomy" id="168488"/>
    <lineage>
        <taxon>Eukaryota</taxon>
        <taxon>Viridiplantae</taxon>
        <taxon>Streptophyta</taxon>
        <taxon>Embryophyta</taxon>
        <taxon>Tracheophyta</taxon>
        <taxon>Spermatophyta</taxon>
        <taxon>Magnoliopsida</taxon>
        <taxon>eudicotyledons</taxon>
        <taxon>Gunneridae</taxon>
        <taxon>Pentapetalae</taxon>
        <taxon>asterids</taxon>
        <taxon>lamiids</taxon>
        <taxon>Lamiales</taxon>
        <taxon>Scrophulariaceae</taxon>
        <taxon>Buddlejeae</taxon>
        <taxon>Buddleja</taxon>
    </lineage>
</organism>
<gene>
    <name evidence="2" type="ORF">BUALT_Bualt18G0045200</name>
</gene>
<dbReference type="SUPFAM" id="SSF81383">
    <property type="entry name" value="F-box domain"/>
    <property type="match status" value="1"/>
</dbReference>
<dbReference type="EMBL" id="WHWC01000018">
    <property type="protein sequence ID" value="KAG8364886.1"/>
    <property type="molecule type" value="Genomic_DNA"/>
</dbReference>
<sequence>MNIPDDILFPILSISPVKCLLRFMCVSKSWNSLIASSAFIAAHHHYNQVNRNDNDKNSYLLYMPINDLKNPSQVCTILRENNDAPPSSVKHGGLVLPLSKYNVVGVCEGLICLTKEHSHNIISHIYIWNPLVGTLKLVTPSETVVFGFGSDKNDYRIIKIIYHGKCLHEVEIYSLTTDSWRRIECKPAKWWWINFQSIGVFLEGSIYWLSWTCAGYWESHLILRFDLDEEIFEEMVAPPSSNICKRKELAMVNGFLVLLEAIDMWEGSARAWVKKGSLWIYTEEFVLPAGERNPRFMQPKKSGHLVFATTEDDGRATQDRRVFACDYNIFNGWTLREMKISWTMTMFDLVRVRETLFLLNEQHKNGYKFSDA</sequence>
<comment type="caution">
    <text evidence="2">The sequence shown here is derived from an EMBL/GenBank/DDBJ whole genome shotgun (WGS) entry which is preliminary data.</text>
</comment>
<evidence type="ECO:0000313" key="2">
    <source>
        <dbReference type="EMBL" id="KAG8364886.1"/>
    </source>
</evidence>
<proteinExistence type="predicted"/>
<protein>
    <recommendedName>
        <fullName evidence="1">F-box domain-containing protein</fullName>
    </recommendedName>
</protein>
<accession>A0AAV6W1V9</accession>
<dbReference type="Gene3D" id="1.20.1280.50">
    <property type="match status" value="1"/>
</dbReference>
<dbReference type="Pfam" id="PF07734">
    <property type="entry name" value="FBA_1"/>
    <property type="match status" value="1"/>
</dbReference>
<evidence type="ECO:0000259" key="1">
    <source>
        <dbReference type="PROSITE" id="PS50181"/>
    </source>
</evidence>
<name>A0AAV6W1V9_9LAMI</name>
<feature type="domain" description="F-box" evidence="1">
    <location>
        <begin position="1"/>
        <end position="49"/>
    </location>
</feature>
<dbReference type="InterPro" id="IPR011043">
    <property type="entry name" value="Gal_Oxase/kelch_b-propeller"/>
</dbReference>
<dbReference type="PANTHER" id="PTHR31672">
    <property type="entry name" value="BNACNNG10540D PROTEIN"/>
    <property type="match status" value="1"/>
</dbReference>
<dbReference type="PROSITE" id="PS50181">
    <property type="entry name" value="FBOX"/>
    <property type="match status" value="1"/>
</dbReference>
<dbReference type="AlphaFoldDB" id="A0AAV6W1V9"/>
<dbReference type="InterPro" id="IPR006527">
    <property type="entry name" value="F-box-assoc_dom_typ1"/>
</dbReference>
<dbReference type="InterPro" id="IPR001810">
    <property type="entry name" value="F-box_dom"/>
</dbReference>
<dbReference type="SUPFAM" id="SSF50965">
    <property type="entry name" value="Galactose oxidase, central domain"/>
    <property type="match status" value="1"/>
</dbReference>
<dbReference type="InterPro" id="IPR017451">
    <property type="entry name" value="F-box-assoc_interact_dom"/>
</dbReference>
<evidence type="ECO:0000313" key="3">
    <source>
        <dbReference type="Proteomes" id="UP000826271"/>
    </source>
</evidence>
<dbReference type="InterPro" id="IPR050796">
    <property type="entry name" value="SCF_F-box_component"/>
</dbReference>
<reference evidence="2" key="1">
    <citation type="submission" date="2019-10" db="EMBL/GenBank/DDBJ databases">
        <authorList>
            <person name="Zhang R."/>
            <person name="Pan Y."/>
            <person name="Wang J."/>
            <person name="Ma R."/>
            <person name="Yu S."/>
        </authorList>
    </citation>
    <scope>NUCLEOTIDE SEQUENCE</scope>
    <source>
        <strain evidence="2">LA-IB0</strain>
        <tissue evidence="2">Leaf</tissue>
    </source>
</reference>
<dbReference type="Pfam" id="PF00646">
    <property type="entry name" value="F-box"/>
    <property type="match status" value="1"/>
</dbReference>